<protein>
    <submittedName>
        <fullName evidence="2">Uncharacterized protein</fullName>
    </submittedName>
</protein>
<proteinExistence type="predicted"/>
<evidence type="ECO:0000256" key="1">
    <source>
        <dbReference type="SAM" id="Phobius"/>
    </source>
</evidence>
<keyword evidence="1" id="KW-1133">Transmembrane helix</keyword>
<evidence type="ECO:0000313" key="3">
    <source>
        <dbReference type="Proteomes" id="UP000600080"/>
    </source>
</evidence>
<reference evidence="3" key="1">
    <citation type="journal article" date="2019" name="Int. J. Syst. Evol. Microbiol.">
        <title>The Global Catalogue of Microorganisms (GCM) 10K type strain sequencing project: providing services to taxonomists for standard genome sequencing and annotation.</title>
        <authorList>
            <consortium name="The Broad Institute Genomics Platform"/>
            <consortium name="The Broad Institute Genome Sequencing Center for Infectious Disease"/>
            <person name="Wu L."/>
            <person name="Ma J."/>
        </authorList>
    </citation>
    <scope>NUCLEOTIDE SEQUENCE [LARGE SCALE GENOMIC DNA]</scope>
    <source>
        <strain evidence="3">CGMCC 4.7323</strain>
    </source>
</reference>
<keyword evidence="1" id="KW-0472">Membrane</keyword>
<keyword evidence="3" id="KW-1185">Reference proteome</keyword>
<comment type="caution">
    <text evidence="2">The sequence shown here is derived from an EMBL/GenBank/DDBJ whole genome shotgun (WGS) entry which is preliminary data.</text>
</comment>
<evidence type="ECO:0000313" key="2">
    <source>
        <dbReference type="EMBL" id="GGN51635.1"/>
    </source>
</evidence>
<gene>
    <name evidence="2" type="ORF">GCM10012285_41940</name>
</gene>
<sequence length="137" mass="15780">MGAHVAALGWLVRGRMWVLGQRPAFERRKGLHDVVADFEELPIAPGERRDALRLLVAGATRRYWKWRLAYTMQILMTPMLFLFTFPILLLGTNGNPRTRGICLAVVVTYVWGLVWRTVLHREFMARLLFIGSASSRR</sequence>
<feature type="transmembrane region" description="Helical" evidence="1">
    <location>
        <begin position="68"/>
        <end position="92"/>
    </location>
</feature>
<dbReference type="EMBL" id="BMND01000018">
    <property type="protein sequence ID" value="GGN51635.1"/>
    <property type="molecule type" value="Genomic_DNA"/>
</dbReference>
<keyword evidence="1" id="KW-0812">Transmembrane</keyword>
<dbReference type="Proteomes" id="UP000600080">
    <property type="component" value="Unassembled WGS sequence"/>
</dbReference>
<organism evidence="2 3">
    <name type="scientific">Streptomyces kronopolitis</name>
    <dbReference type="NCBI Taxonomy" id="1612435"/>
    <lineage>
        <taxon>Bacteria</taxon>
        <taxon>Bacillati</taxon>
        <taxon>Actinomycetota</taxon>
        <taxon>Actinomycetes</taxon>
        <taxon>Kitasatosporales</taxon>
        <taxon>Streptomycetaceae</taxon>
        <taxon>Streptomyces</taxon>
    </lineage>
</organism>
<feature type="transmembrane region" description="Helical" evidence="1">
    <location>
        <begin position="98"/>
        <end position="119"/>
    </location>
</feature>
<accession>A0ABQ2JQZ0</accession>
<name>A0ABQ2JQZ0_9ACTN</name>